<dbReference type="GO" id="GO:0005737">
    <property type="term" value="C:cytoplasm"/>
    <property type="evidence" value="ECO:0007669"/>
    <property type="project" value="UniProtKB-SubCell"/>
</dbReference>
<evidence type="ECO:0000256" key="2">
    <source>
        <dbReference type="ARBA" id="ARBA00022490"/>
    </source>
</evidence>
<organism evidence="4">
    <name type="scientific">Mesocestoides corti</name>
    <name type="common">Flatworm</name>
    <dbReference type="NCBI Taxonomy" id="53468"/>
    <lineage>
        <taxon>Eukaryota</taxon>
        <taxon>Metazoa</taxon>
        <taxon>Spiralia</taxon>
        <taxon>Lophotrochozoa</taxon>
        <taxon>Platyhelminthes</taxon>
        <taxon>Cestoda</taxon>
        <taxon>Eucestoda</taxon>
        <taxon>Cyclophyllidea</taxon>
        <taxon>Mesocestoididae</taxon>
        <taxon>Mesocestoides</taxon>
    </lineage>
</organism>
<keyword evidence="2" id="KW-0963">Cytoplasm</keyword>
<reference evidence="4" key="1">
    <citation type="submission" date="2019-11" db="UniProtKB">
        <authorList>
            <consortium name="WormBaseParasite"/>
        </authorList>
    </citation>
    <scope>IDENTIFICATION</scope>
</reference>
<feature type="compositionally biased region" description="Polar residues" evidence="3">
    <location>
        <begin position="71"/>
        <end position="80"/>
    </location>
</feature>
<feature type="region of interest" description="Disordered" evidence="3">
    <location>
        <begin position="200"/>
        <end position="372"/>
    </location>
</feature>
<accession>A0A5K3F1C0</accession>
<dbReference type="WBParaSite" id="MCU_004176-RA">
    <property type="protein sequence ID" value="MCU_004176-RA"/>
    <property type="gene ID" value="MCU_004176"/>
</dbReference>
<evidence type="ECO:0000313" key="4">
    <source>
        <dbReference type="WBParaSite" id="MCU_004176-RA"/>
    </source>
</evidence>
<feature type="region of interest" description="Disordered" evidence="3">
    <location>
        <begin position="133"/>
        <end position="162"/>
    </location>
</feature>
<dbReference type="AlphaFoldDB" id="A0A5K3F1C0"/>
<feature type="region of interest" description="Disordered" evidence="3">
    <location>
        <begin position="404"/>
        <end position="450"/>
    </location>
</feature>
<feature type="compositionally biased region" description="Polar residues" evidence="3">
    <location>
        <begin position="133"/>
        <end position="142"/>
    </location>
</feature>
<feature type="compositionally biased region" description="Polar residues" evidence="3">
    <location>
        <begin position="318"/>
        <end position="332"/>
    </location>
</feature>
<feature type="region of interest" description="Disordered" evidence="3">
    <location>
        <begin position="55"/>
        <end position="100"/>
    </location>
</feature>
<name>A0A5K3F1C0_MESCO</name>
<dbReference type="PANTHER" id="PTHR13142">
    <property type="entry name" value="INNER CENTROMERE PROTEIN"/>
    <property type="match status" value="1"/>
</dbReference>
<protein>
    <submittedName>
        <fullName evidence="4">INCENP_ARK-bind domain-containing protein</fullName>
    </submittedName>
</protein>
<sequence length="741" mass="81219">MNVAESGGQLLKKIETISEDVKSLSTKILVQTCQKIQDLIPDFCVPESLTCVAPQSAASKPRGRGTRTSRAKNASLAYSTRKTKRALDSSTSTQSHTQNDVEIISIPEETIVVVDTSPTATPKLNLTYVRPSCQTPHASSKPQAMEVDSEVTGGNSPRPESLTENEVQMPVMVLAAHTPCRSPGNVPIVDPSLTKTLKRTPLAQRLVPPHSEKRQKVAPEVSVVSAKEFKSPLPPKRSCQRPSTSSQRPSSPPAASQTRQENKKSDVEMAPVLEQVVRPPSAPQSEPTPQESLRLQQENSNHESVPATTTVEAPASHRCSSLMTEESGTENDIVSPLPDEEPSSTLARPSPKEVLEQTHPIASTPAPGLIGSTLSRLTQRNTPWSSSAGPSWLSRLGWFNNNNNQQQQQQHAKKSLKSENPMPTATGGKLTKPLSASRLPHTGRLNKTIGPHKTNISVIAETSILSVNRASGQAHRVSTNSRVQAVLTKKLSTAEERRQRVLAESAAQKERQRKLEQQKEEERRARARAMDAHRQAVRANAERVAQEKQAARARKIEAEMQRMQKLKEKPLTAKTSMNSQPAASLIKPLAPISTNVPSSTQFASSISSSSNNSKYIKNFDYASSAATMPANATSQGQPQPVAKKESLISYDLSGVLSDYNSDSEEENRRKKKPIPSWAKPGSAELLQWVSKVYQGELRWQNVFRPAESVHFDDADLFHGFKFRSRPRGSSAVWREPPQIPR</sequence>
<feature type="compositionally biased region" description="Polar residues" evidence="3">
    <location>
        <begin position="88"/>
        <end position="100"/>
    </location>
</feature>
<evidence type="ECO:0000256" key="1">
    <source>
        <dbReference type="ARBA" id="ARBA00004496"/>
    </source>
</evidence>
<feature type="region of interest" description="Disordered" evidence="3">
    <location>
        <begin position="496"/>
        <end position="524"/>
    </location>
</feature>
<dbReference type="PANTHER" id="PTHR13142:SF1">
    <property type="entry name" value="INNER CENTROMERE PROTEIN"/>
    <property type="match status" value="1"/>
</dbReference>
<evidence type="ECO:0000256" key="3">
    <source>
        <dbReference type="SAM" id="MobiDB-lite"/>
    </source>
</evidence>
<feature type="compositionally biased region" description="Basic residues" evidence="3">
    <location>
        <begin position="61"/>
        <end position="70"/>
    </location>
</feature>
<feature type="compositionally biased region" description="Low complexity" evidence="3">
    <location>
        <begin position="240"/>
        <end position="259"/>
    </location>
</feature>
<feature type="compositionally biased region" description="Polar residues" evidence="3">
    <location>
        <begin position="283"/>
        <end position="311"/>
    </location>
</feature>
<proteinExistence type="predicted"/>
<comment type="subcellular location">
    <subcellularLocation>
        <location evidence="1">Cytoplasm</location>
    </subcellularLocation>
</comment>